<dbReference type="EMBL" id="CP121195">
    <property type="protein sequence ID" value="XBH13626.1"/>
    <property type="molecule type" value="Genomic_DNA"/>
</dbReference>
<dbReference type="AlphaFoldDB" id="A0AAU7D8A9"/>
<proteinExistence type="predicted"/>
<evidence type="ECO:0000313" key="1">
    <source>
        <dbReference type="EMBL" id="XBH10189.1"/>
    </source>
</evidence>
<sequence>MADLISNPDAALRFAETLLRGVGGRSVVLRMPATASAGDVTEQLGLAVPQFQDVELAPVVFRSARARVVEGKAARWELLVSGCAVQALTGSLGFGAAESMFAAAFGVLIDGVLMTVESATAAEVEGAAYLYRLVLHAPVAQAV</sequence>
<organism evidence="2">
    <name type="scientific">Edaphobacter paludis</name>
    <dbReference type="NCBI Taxonomy" id="3035702"/>
    <lineage>
        <taxon>Bacteria</taxon>
        <taxon>Pseudomonadati</taxon>
        <taxon>Acidobacteriota</taxon>
        <taxon>Terriglobia</taxon>
        <taxon>Terriglobales</taxon>
        <taxon>Acidobacteriaceae</taxon>
        <taxon>Edaphobacter</taxon>
    </lineage>
</organism>
<evidence type="ECO:0000313" key="2">
    <source>
        <dbReference type="EMBL" id="XBH13626.1"/>
    </source>
</evidence>
<dbReference type="EMBL" id="CP121194">
    <property type="protein sequence ID" value="XBH10189.1"/>
    <property type="molecule type" value="Genomic_DNA"/>
</dbReference>
<gene>
    <name evidence="1" type="ORF">P4G45_00260</name>
    <name evidence="2" type="ORF">P8936_00265</name>
</gene>
<reference evidence="2" key="1">
    <citation type="submission" date="2023-03" db="EMBL/GenBank/DDBJ databases">
        <title>Edaphobacter sp.</title>
        <authorList>
            <person name="Huber K.J."/>
            <person name="Papendorf J."/>
            <person name="Pilke C."/>
            <person name="Bunk B."/>
            <person name="Sproeer C."/>
            <person name="Pester M."/>
        </authorList>
    </citation>
    <scope>NUCLEOTIDE SEQUENCE</scope>
    <source>
        <strain evidence="1">DSM 109919</strain>
        <strain evidence="2">DSM 109920</strain>
    </source>
</reference>
<name>A0AAU7D8A9_9BACT</name>
<protein>
    <submittedName>
        <fullName evidence="2">Uncharacterized protein</fullName>
    </submittedName>
</protein>
<accession>A0AAU7CXG8</accession>
<dbReference type="KEGG" id="epl:P4G45_00260"/>
<dbReference type="RefSeq" id="WP_348267694.1">
    <property type="nucleotide sequence ID" value="NZ_CP121194.1"/>
</dbReference>
<accession>A0AAU7D8A9</accession>